<feature type="chain" id="PRO_5015625295" description="Atrophied bacterial Ig domain-containing protein" evidence="3">
    <location>
        <begin position="43"/>
        <end position="997"/>
    </location>
</feature>
<dbReference type="Pfam" id="PF13385">
    <property type="entry name" value="Laminin_G_3"/>
    <property type="match status" value="1"/>
</dbReference>
<dbReference type="Pfam" id="PF20578">
    <property type="entry name" value="aBig_2"/>
    <property type="match status" value="2"/>
</dbReference>
<dbReference type="CDD" id="cd08983">
    <property type="entry name" value="GH43_Bt3655-like"/>
    <property type="match status" value="1"/>
</dbReference>
<feature type="domain" description="Atrophied bacterial Ig" evidence="4">
    <location>
        <begin position="289"/>
        <end position="352"/>
    </location>
</feature>
<dbReference type="SUPFAM" id="SSF49899">
    <property type="entry name" value="Concanavalin A-like lectins/glucanases"/>
    <property type="match status" value="1"/>
</dbReference>
<evidence type="ECO:0000313" key="5">
    <source>
        <dbReference type="EMBL" id="PTL71455.1"/>
    </source>
</evidence>
<dbReference type="InterPro" id="IPR046780">
    <property type="entry name" value="aBig_2"/>
</dbReference>
<dbReference type="GO" id="GO:0016798">
    <property type="term" value="F:hydrolase activity, acting on glycosyl bonds"/>
    <property type="evidence" value="ECO:0007669"/>
    <property type="project" value="UniProtKB-KW"/>
</dbReference>
<feature type="signal peptide" evidence="3">
    <location>
        <begin position="1"/>
        <end position="42"/>
    </location>
</feature>
<keyword evidence="1" id="KW-0378">Hydrolase</keyword>
<dbReference type="SUPFAM" id="SSF75005">
    <property type="entry name" value="Arabinanase/levansucrase/invertase"/>
    <property type="match status" value="1"/>
</dbReference>
<dbReference type="PANTHER" id="PTHR43301">
    <property type="entry name" value="ARABINAN ENDO-1,5-ALPHA-L-ARABINOSIDASE"/>
    <property type="match status" value="1"/>
</dbReference>
<organism evidence="5 6">
    <name type="scientific">Rathayibacter caricis DSM 15933</name>
    <dbReference type="NCBI Taxonomy" id="1328867"/>
    <lineage>
        <taxon>Bacteria</taxon>
        <taxon>Bacillati</taxon>
        <taxon>Actinomycetota</taxon>
        <taxon>Actinomycetes</taxon>
        <taxon>Micrococcales</taxon>
        <taxon>Microbacteriaceae</taxon>
        <taxon>Rathayibacter</taxon>
    </lineage>
</organism>
<sequence length="997" mass="102895">MMRRRSSEHPAPRRRTRTLLLSTLACTSVALTGVLVPMSASAVDVPAPTAHYDMSHAGSALLDISGNGRNATLTGLTDASFADAGGDQVARFRANGYAALPKNLVTGTDNSFAVEYTVKTQTSANQFGWVIGDGVGPWNTTTLGNHVFVNPRSSEGGYSNQVLSGIRVKDSGNGEQRLPAGGGLNPGFTTLTMVGSGTGSSTTLTLYRDGAQISTVTAAKSMASIIPSGSTLGYLGRSLYQGDALFTGDVTDVKFWDTSLTAEQVGASMPTAAAKQAATAGLLRSDLLPVVLNGNPSLTAVSGNVNLPATSNGIALTWTSSNSAVVSTTGVVSRTITTDTPVTLTATPSTGSPITFELVVLAPRINDDLDAIVLAPRTTENLPLVVKGVKNGTAITWTSSNPALVTPTTAGYVAPAVGAADPYQGGGVVARPAYGSGDATVTLTANATLNGVSESRSFTLTVAELGRTAPDAGYASAYFKSDGDEKIYQAATSGNDFFTFSPVNDGKAVITSTTDTRGLRDPFILRSHNGDKYYMVATDLCISCGTSWGDAQSKGSLKIEVWESTDLVTWTRTNGADTGITVNQPAAGMTWAPEAYWDDALQSYVVFFSSRLYSDATKSNGDKLYSRVFSVITRDFRTFTQPPATWQDTGYARIDSTITKIGDYYYRFTKNEEGGAAGILEAGKDIFLEKSTVLTAPTTSSNWSADPTTTWQLTDTNMTRLETGQEGEGPEIVKLNAGDPNDTTGTGDGYAFLVDNYGSGGYKAFVTSGAAIAGSSQASRLSKSADWSVSTKGGLPASPRHGAFVSVPQTVLTAMKEWAPVKAVGSTTTLAVDGRTATATVTAADSGDVAGTVTFRGGSWTQTVRLTGGAATATVPAGVTGVTASYDGYSDALVLASTSAAVSLDTLELAPTVSTRCVAGKVVLTVTVRNGDTAPAAVTIDSAYGTKSFASVAPGAAATAAFTTRLRAIPEGAVSVSGTAVDQPAFSASVRYAAATC</sequence>
<dbReference type="Gene3D" id="2.115.10.20">
    <property type="entry name" value="Glycosyl hydrolase domain, family 43"/>
    <property type="match status" value="1"/>
</dbReference>
<protein>
    <recommendedName>
        <fullName evidence="4">Atrophied bacterial Ig domain-containing protein</fullName>
    </recommendedName>
</protein>
<accession>A0A2T4UPJ4</accession>
<evidence type="ECO:0000256" key="3">
    <source>
        <dbReference type="SAM" id="SignalP"/>
    </source>
</evidence>
<dbReference type="InterPro" id="IPR050727">
    <property type="entry name" value="GH43_arabinanases"/>
</dbReference>
<gene>
    <name evidence="5" type="ORF">C1I63_00335</name>
</gene>
<dbReference type="AlphaFoldDB" id="A0A2T4UPJ4"/>
<keyword evidence="3" id="KW-0732">Signal</keyword>
<keyword evidence="6" id="KW-1185">Reference proteome</keyword>
<dbReference type="InterPro" id="IPR013320">
    <property type="entry name" value="ConA-like_dom_sf"/>
</dbReference>
<evidence type="ECO:0000313" key="6">
    <source>
        <dbReference type="Proteomes" id="UP000241085"/>
    </source>
</evidence>
<name>A0A2T4UPJ4_9MICO</name>
<dbReference type="Proteomes" id="UP000241085">
    <property type="component" value="Unassembled WGS sequence"/>
</dbReference>
<dbReference type="EMBL" id="PZPL01000001">
    <property type="protein sequence ID" value="PTL71455.1"/>
    <property type="molecule type" value="Genomic_DNA"/>
</dbReference>
<keyword evidence="2" id="KW-0326">Glycosidase</keyword>
<evidence type="ECO:0000256" key="2">
    <source>
        <dbReference type="ARBA" id="ARBA00023295"/>
    </source>
</evidence>
<comment type="caution">
    <text evidence="5">The sequence shown here is derived from an EMBL/GenBank/DDBJ whole genome shotgun (WGS) entry which is preliminary data.</text>
</comment>
<dbReference type="PANTHER" id="PTHR43301:SF3">
    <property type="entry name" value="ARABINAN ENDO-1,5-ALPHA-L-ARABINOSIDASE A-RELATED"/>
    <property type="match status" value="1"/>
</dbReference>
<evidence type="ECO:0000256" key="1">
    <source>
        <dbReference type="ARBA" id="ARBA00022801"/>
    </source>
</evidence>
<evidence type="ECO:0000259" key="4">
    <source>
        <dbReference type="Pfam" id="PF20578"/>
    </source>
</evidence>
<reference evidence="5 6" key="1">
    <citation type="submission" date="2018-03" db="EMBL/GenBank/DDBJ databases">
        <title>Bacteriophage NCPPB3778 and a type I-E CRISPR drive the evolution of the US Biological Select Agent, Rathayibacter toxicus.</title>
        <authorList>
            <person name="Davis E.W.II."/>
            <person name="Tabima J.F."/>
            <person name="Weisberg A.J."/>
            <person name="Dantas Lopes L."/>
            <person name="Wiseman M.S."/>
            <person name="Wiseman M.S."/>
            <person name="Pupko T."/>
            <person name="Belcher M.S."/>
            <person name="Sechler A.J."/>
            <person name="Tancos M.A."/>
            <person name="Schroeder B.K."/>
            <person name="Murray T.D."/>
            <person name="Luster D.G."/>
            <person name="Schneider W.L."/>
            <person name="Rogers E."/>
            <person name="Andreote F.D."/>
            <person name="Grunwald N.J."/>
            <person name="Putnam M.L."/>
            <person name="Chang J.H."/>
        </authorList>
    </citation>
    <scope>NUCLEOTIDE SEQUENCE [LARGE SCALE GENOMIC DNA]</scope>
    <source>
        <strain evidence="5 6">DSM 15933</strain>
    </source>
</reference>
<dbReference type="InterPro" id="IPR023296">
    <property type="entry name" value="Glyco_hydro_beta-prop_sf"/>
</dbReference>
<feature type="domain" description="Atrophied bacterial Ig" evidence="4">
    <location>
        <begin position="378"/>
        <end position="464"/>
    </location>
</feature>
<proteinExistence type="predicted"/>
<dbReference type="Gene3D" id="2.60.120.200">
    <property type="match status" value="1"/>
</dbReference>